<name>A0A284RGJ7_ARMOS</name>
<evidence type="ECO:0008006" key="3">
    <source>
        <dbReference type="Google" id="ProtNLM"/>
    </source>
</evidence>
<dbReference type="Proteomes" id="UP000219338">
    <property type="component" value="Unassembled WGS sequence"/>
</dbReference>
<gene>
    <name evidence="1" type="ORF">ARMOST_11221</name>
</gene>
<dbReference type="AlphaFoldDB" id="A0A284RGJ7"/>
<protein>
    <recommendedName>
        <fullName evidence="3">F-box domain-containing protein</fullName>
    </recommendedName>
</protein>
<dbReference type="EMBL" id="FUEG01000008">
    <property type="protein sequence ID" value="SJL07867.1"/>
    <property type="molecule type" value="Genomic_DNA"/>
</dbReference>
<dbReference type="OrthoDB" id="2745898at2759"/>
<dbReference type="OMA" id="IYLHLCG"/>
<evidence type="ECO:0000313" key="1">
    <source>
        <dbReference type="EMBL" id="SJL07867.1"/>
    </source>
</evidence>
<organism evidence="1 2">
    <name type="scientific">Armillaria ostoyae</name>
    <name type="common">Armillaria root rot fungus</name>
    <dbReference type="NCBI Taxonomy" id="47428"/>
    <lineage>
        <taxon>Eukaryota</taxon>
        <taxon>Fungi</taxon>
        <taxon>Dikarya</taxon>
        <taxon>Basidiomycota</taxon>
        <taxon>Agaricomycotina</taxon>
        <taxon>Agaricomycetes</taxon>
        <taxon>Agaricomycetidae</taxon>
        <taxon>Agaricales</taxon>
        <taxon>Marasmiineae</taxon>
        <taxon>Physalacriaceae</taxon>
        <taxon>Armillaria</taxon>
    </lineage>
</organism>
<proteinExistence type="predicted"/>
<sequence>MDTTISGLPQEIIDAIIEKNHIDKATLHACSLVSRSWTYPSQRQMFSHISFNRSYHYHSLHSRRRRDIERFNSFISIHPYLSMLVKSIEVSPLLDAHLLGSTLEKLINLESIYLHLCGYSWDELSPSMRETLITAFRSLRLTQLEIREGLFLHYADFVALLATCPYLKYLSLTAISCEDLVCCGNLIRSAQLPNGGLKLQLRSLALSLCEPHSALVQLLQPLINISGLQRLSVLTDGSGGLAKSMKVTKEILRLLNGSPLEHLVLNVCLAESLSNLIDTSHIRSMHIKLWWICRQQHTKPVEWLRWLTGLFRELSKWHRLEEVTLDIFYQSAFTSYGDDWATLDATLGQIESLRRVHLGLDAYDNAKARWRHLREYPSCVTNDVRNVLPILAKRRILSIEVRH</sequence>
<accession>A0A284RGJ7</accession>
<evidence type="ECO:0000313" key="2">
    <source>
        <dbReference type="Proteomes" id="UP000219338"/>
    </source>
</evidence>
<reference evidence="2" key="1">
    <citation type="journal article" date="2017" name="Nat. Ecol. Evol.">
        <title>Genome expansion and lineage-specific genetic innovations in the forest pathogenic fungi Armillaria.</title>
        <authorList>
            <person name="Sipos G."/>
            <person name="Prasanna A.N."/>
            <person name="Walter M.C."/>
            <person name="O'Connor E."/>
            <person name="Balint B."/>
            <person name="Krizsan K."/>
            <person name="Kiss B."/>
            <person name="Hess J."/>
            <person name="Varga T."/>
            <person name="Slot J."/>
            <person name="Riley R."/>
            <person name="Boka B."/>
            <person name="Rigling D."/>
            <person name="Barry K."/>
            <person name="Lee J."/>
            <person name="Mihaltcheva S."/>
            <person name="LaButti K."/>
            <person name="Lipzen A."/>
            <person name="Waldron R."/>
            <person name="Moloney N.M."/>
            <person name="Sperisen C."/>
            <person name="Kredics L."/>
            <person name="Vagvoelgyi C."/>
            <person name="Patrignani A."/>
            <person name="Fitzpatrick D."/>
            <person name="Nagy I."/>
            <person name="Doyle S."/>
            <person name="Anderson J.B."/>
            <person name="Grigoriev I.V."/>
            <person name="Gueldener U."/>
            <person name="Muensterkoetter M."/>
            <person name="Nagy L.G."/>
        </authorList>
    </citation>
    <scope>NUCLEOTIDE SEQUENCE [LARGE SCALE GENOMIC DNA]</scope>
    <source>
        <strain evidence="2">C18/9</strain>
    </source>
</reference>
<keyword evidence="2" id="KW-1185">Reference proteome</keyword>